<dbReference type="InterPro" id="IPR000719">
    <property type="entry name" value="Prot_kinase_dom"/>
</dbReference>
<dbReference type="InterPro" id="IPR011989">
    <property type="entry name" value="ARM-like"/>
</dbReference>
<proteinExistence type="predicted"/>
<name>A0A8C4GDE5_DICLA</name>
<dbReference type="SUPFAM" id="SSF56112">
    <property type="entry name" value="Protein kinase-like (PK-like)"/>
    <property type="match status" value="1"/>
</dbReference>
<dbReference type="GO" id="GO:0005524">
    <property type="term" value="F:ATP binding"/>
    <property type="evidence" value="ECO:0007669"/>
    <property type="project" value="InterPro"/>
</dbReference>
<dbReference type="Pfam" id="PF23606">
    <property type="entry name" value="HEAT_ULK4"/>
    <property type="match status" value="1"/>
</dbReference>
<dbReference type="CDD" id="cd14010">
    <property type="entry name" value="STKc_ULK4"/>
    <property type="match status" value="1"/>
</dbReference>
<feature type="domain" description="Protein kinase" evidence="2">
    <location>
        <begin position="4"/>
        <end position="273"/>
    </location>
</feature>
<reference evidence="3" key="1">
    <citation type="submission" date="2025-08" db="UniProtKB">
        <authorList>
            <consortium name="Ensembl"/>
        </authorList>
    </citation>
    <scope>IDENTIFICATION</scope>
</reference>
<feature type="compositionally biased region" description="Basic and acidic residues" evidence="1">
    <location>
        <begin position="384"/>
        <end position="402"/>
    </location>
</feature>
<feature type="region of interest" description="Disordered" evidence="1">
    <location>
        <begin position="161"/>
        <end position="186"/>
    </location>
</feature>
<evidence type="ECO:0000313" key="4">
    <source>
        <dbReference type="Proteomes" id="UP000694389"/>
    </source>
</evidence>
<gene>
    <name evidence="3" type="primary">ulk4</name>
</gene>
<dbReference type="PROSITE" id="PS50011">
    <property type="entry name" value="PROTEIN_KINASE_DOM"/>
    <property type="match status" value="1"/>
</dbReference>
<sequence>MENFILYEELGAGRSSVVYKGRRKGNLNYVAIICTDKAKRPEITNHVRLSHDLDHPNIVCFYEWYETSNHLWLVVELCTGGSLETVIANDGFLSEDVVRRFGWDLVKGLKHIHELGIIFSDLTPAKILLDGSGILKFGNFCTSKAEGETLDHFFSLLSTSEESGKGDNRKRLQGSPTYSAPEVLQGSETNRSSDLWALGCILYYMYTGKPPFCSDSCTELTEMILLQEPRPPRQTEFSSSPPSEDFQNLLKGLLNKNPDTRMGWLELLDHPFWTQVLKEEEDLKEGEEEAQDDARHKEDKNCCEGIGSASSRIPDPFFLGQVDELPNSHSAITHPALRISKKLISSQTTIATTHRPSDRRTDCQQAVRHTTCGALRNNQGLDRGVGKERGGEGEAKTEDDPKPAGAQQMCHTLQPNKSFILDNVSELRPKSGVDEDNTEAIFLLSSRANSRRSCSVSDLPNQTPAPQEHASTDTDIRSCLKALLHTDSDLTITPIMDNPKILKSPPVRFDPKTLCVPAYPVEKLQSLSDDEWTVFLLQLCSSLGEQNPSAPLSSSSTAPPPPPLSSATRSRLNLLCYLCCVIGHKHIANRLINSTLLPVLTQQLRQAPNWDLRIKVLRVMGLLALHCTELGKDSPVSEAVSTLTDLLRDNLRNSKIKQFLLPPLGEFLYLITSQEEKRGSPEGLWFVPTAAYTGLMRSLREGDDSIVHHMAAKAIENISTTVSGPSHHLVTTEMGSALWYLFTHSTVEAVRVTAISSLSRLTRVVPAVFLSVIDTCGPVAILEGVGGVGARVQQHLLTAMATALLNSRIQTHRITQNRDLVLKVLRCLESPSTVTRAKALLLLLLLIQDNTHTLLYCCQHRLVMYMERDLRKATPLRENPSQSGYLSQCLDLVIMYLSSTAPLILEEVLCALRGVIGRRHPSTAQSRQLKHTLPTMSVLLELLSSQVFRSQIVTEEFLAQIGLLLNYITSIESNETNLASALGATVCEELIRTSLSIVEVLSQHHALTAPHHSAVVDAILPPLTTLAFSRNVECSVFVLRVLSELSLILLVQESDGTEEDEGTEKKKGRREEGGRADGIDDRNSHQISALIIKSLLPRYESLLRATEPIPLYALKLLVSMTEHSTQICSLIKHSRILPTVFQLIMFQRCALNGRLWEKLMSKKVACPWDNFTTNSSNVTSGMIQNAVALLCNLSGDTVLDLEPPYQQDLIEVVVSTLSEAALVHLDEEGHAGKKVSHLVLQALLELLHNILKQTSVVVRSALQSQRLSCPAVEMEAAEKLLLENRPLSQLSTHLIHMLSTENQEVWEECIQCLSLLVQLFGGEGYDCLSPSCLQSFSHTLRTHMHTETPRIQRTTLRIIKRLVQTTEQSDWLECPEGAELMCLLQDITTSNRCHADVVPLAAEILQEISGS</sequence>
<feature type="region of interest" description="Disordered" evidence="1">
    <location>
        <begin position="280"/>
        <end position="302"/>
    </location>
</feature>
<dbReference type="Proteomes" id="UP000694389">
    <property type="component" value="Unassembled WGS sequence"/>
</dbReference>
<dbReference type="GeneID" id="127366981"/>
<feature type="compositionally biased region" description="Basic and acidic residues" evidence="1">
    <location>
        <begin position="1063"/>
        <end position="1081"/>
    </location>
</feature>
<feature type="compositionally biased region" description="Acidic residues" evidence="1">
    <location>
        <begin position="280"/>
        <end position="291"/>
    </location>
</feature>
<protein>
    <submittedName>
        <fullName evidence="3">Unc-51 like kinase 4</fullName>
    </submittedName>
</protein>
<feature type="compositionally biased region" description="Polar residues" evidence="1">
    <location>
        <begin position="453"/>
        <end position="465"/>
    </location>
</feature>
<dbReference type="GeneTree" id="ENSGT00940000156541"/>
<dbReference type="Gene3D" id="1.25.10.10">
    <property type="entry name" value="Leucine-rich Repeat Variant"/>
    <property type="match status" value="1"/>
</dbReference>
<feature type="compositionally biased region" description="Basic and acidic residues" evidence="1">
    <location>
        <begin position="292"/>
        <end position="302"/>
    </location>
</feature>
<dbReference type="CTD" id="54986"/>
<dbReference type="PANTHER" id="PTHR46240">
    <property type="entry name" value="SER/THR PROTEIN KINASE ULK4"/>
    <property type="match status" value="1"/>
</dbReference>
<evidence type="ECO:0000256" key="1">
    <source>
        <dbReference type="SAM" id="MobiDB-lite"/>
    </source>
</evidence>
<evidence type="ECO:0000313" key="3">
    <source>
        <dbReference type="Ensembl" id="ENSDLAP00005000573.2"/>
    </source>
</evidence>
<dbReference type="OMA" id="NWYETNN"/>
<dbReference type="RefSeq" id="XP_051262425.1">
    <property type="nucleotide sequence ID" value="XM_051406465.1"/>
</dbReference>
<dbReference type="OrthoDB" id="24822at2759"/>
<feature type="region of interest" description="Disordered" evidence="1">
    <location>
        <begin position="1058"/>
        <end position="1081"/>
    </location>
</feature>
<dbReference type="RefSeq" id="XP_051262426.1">
    <property type="nucleotide sequence ID" value="XM_051406466.1"/>
</dbReference>
<feature type="region of interest" description="Disordered" evidence="1">
    <location>
        <begin position="376"/>
        <end position="406"/>
    </location>
</feature>
<dbReference type="GO" id="GO:0004672">
    <property type="term" value="F:protein kinase activity"/>
    <property type="evidence" value="ECO:0007669"/>
    <property type="project" value="InterPro"/>
</dbReference>
<reference evidence="3" key="2">
    <citation type="submission" date="2025-09" db="UniProtKB">
        <authorList>
            <consortium name="Ensembl"/>
        </authorList>
    </citation>
    <scope>IDENTIFICATION</scope>
</reference>
<dbReference type="InterPro" id="IPR056981">
    <property type="entry name" value="HEAT_ULK4_RUNKEL"/>
</dbReference>
<organism evidence="3 4">
    <name type="scientific">Dicentrarchus labrax</name>
    <name type="common">European seabass</name>
    <name type="synonym">Morone labrax</name>
    <dbReference type="NCBI Taxonomy" id="13489"/>
    <lineage>
        <taxon>Eukaryota</taxon>
        <taxon>Metazoa</taxon>
        <taxon>Chordata</taxon>
        <taxon>Craniata</taxon>
        <taxon>Vertebrata</taxon>
        <taxon>Euteleostomi</taxon>
        <taxon>Actinopterygii</taxon>
        <taxon>Neopterygii</taxon>
        <taxon>Teleostei</taxon>
        <taxon>Neoteleostei</taxon>
        <taxon>Acanthomorphata</taxon>
        <taxon>Eupercaria</taxon>
        <taxon>Moronidae</taxon>
        <taxon>Dicentrarchus</taxon>
    </lineage>
</organism>
<keyword evidence="4" id="KW-1185">Reference proteome</keyword>
<dbReference type="InterPro" id="IPR045906">
    <property type="entry name" value="ULK4"/>
</dbReference>
<dbReference type="Gene3D" id="1.10.510.10">
    <property type="entry name" value="Transferase(Phosphotransferase) domain 1"/>
    <property type="match status" value="1"/>
</dbReference>
<dbReference type="Ensembl" id="ENSDLAT00005000615.2">
    <property type="protein sequence ID" value="ENSDLAP00005000573.2"/>
    <property type="gene ID" value="ENSDLAG00005000314.2"/>
</dbReference>
<dbReference type="Pfam" id="PF00069">
    <property type="entry name" value="Pkinase"/>
    <property type="match status" value="1"/>
</dbReference>
<dbReference type="SUPFAM" id="SSF48371">
    <property type="entry name" value="ARM repeat"/>
    <property type="match status" value="1"/>
</dbReference>
<dbReference type="InterPro" id="IPR011009">
    <property type="entry name" value="Kinase-like_dom_sf"/>
</dbReference>
<dbReference type="PANTHER" id="PTHR46240:SF1">
    <property type="entry name" value="SERINE_THREONINE-PROTEIN KINASE ULK4"/>
    <property type="match status" value="1"/>
</dbReference>
<dbReference type="RefSeq" id="XP_051262424.1">
    <property type="nucleotide sequence ID" value="XM_051406464.1"/>
</dbReference>
<dbReference type="InterPro" id="IPR016024">
    <property type="entry name" value="ARM-type_fold"/>
</dbReference>
<evidence type="ECO:0000259" key="2">
    <source>
        <dbReference type="PROSITE" id="PS50011"/>
    </source>
</evidence>
<accession>A0A8C4GDE5</accession>
<feature type="region of interest" description="Disordered" evidence="1">
    <location>
        <begin position="453"/>
        <end position="473"/>
    </location>
</feature>